<gene>
    <name evidence="2" type="ORF">GWK47_003499</name>
</gene>
<comment type="caution">
    <text evidence="2">The sequence shown here is derived from an EMBL/GenBank/DDBJ whole genome shotgun (WGS) entry which is preliminary data.</text>
</comment>
<feature type="region of interest" description="Disordered" evidence="1">
    <location>
        <begin position="1"/>
        <end position="29"/>
    </location>
</feature>
<accession>A0A8J5D2J9</accession>
<feature type="region of interest" description="Disordered" evidence="1">
    <location>
        <begin position="89"/>
        <end position="169"/>
    </location>
</feature>
<reference evidence="2" key="1">
    <citation type="submission" date="2020-07" db="EMBL/GenBank/DDBJ databases">
        <title>The High-quality genome of the commercially important snow crab, Chionoecetes opilio.</title>
        <authorList>
            <person name="Jeong J.-H."/>
            <person name="Ryu S."/>
        </authorList>
    </citation>
    <scope>NUCLEOTIDE SEQUENCE</scope>
    <source>
        <strain evidence="2">MADBK_172401_WGS</strain>
        <tissue evidence="2">Digestive gland</tissue>
    </source>
</reference>
<organism evidence="2 3">
    <name type="scientific">Chionoecetes opilio</name>
    <name type="common">Atlantic snow crab</name>
    <name type="synonym">Cancer opilio</name>
    <dbReference type="NCBI Taxonomy" id="41210"/>
    <lineage>
        <taxon>Eukaryota</taxon>
        <taxon>Metazoa</taxon>
        <taxon>Ecdysozoa</taxon>
        <taxon>Arthropoda</taxon>
        <taxon>Crustacea</taxon>
        <taxon>Multicrustacea</taxon>
        <taxon>Malacostraca</taxon>
        <taxon>Eumalacostraca</taxon>
        <taxon>Eucarida</taxon>
        <taxon>Decapoda</taxon>
        <taxon>Pleocyemata</taxon>
        <taxon>Brachyura</taxon>
        <taxon>Eubrachyura</taxon>
        <taxon>Majoidea</taxon>
        <taxon>Majidae</taxon>
        <taxon>Chionoecetes</taxon>
    </lineage>
</organism>
<dbReference type="Proteomes" id="UP000770661">
    <property type="component" value="Unassembled WGS sequence"/>
</dbReference>
<evidence type="ECO:0000256" key="1">
    <source>
        <dbReference type="SAM" id="MobiDB-lite"/>
    </source>
</evidence>
<name>A0A8J5D2J9_CHIOP</name>
<feature type="compositionally biased region" description="Polar residues" evidence="1">
    <location>
        <begin position="1"/>
        <end position="10"/>
    </location>
</feature>
<sequence>MAGALASQTPFPRKGKTGQQGGFRFGPEGHDVLEVPTLWENPKMWGWRSPGRHRRRVSTPLRRLAVQLSGIWARLGGFPGLGRGWMSASFPAEGKGPRPTQGVDRAQEAAPPGRPGGPASSWEALEAPVHCHQFPPSPQSTGAQSDPGGRALRTLSHSPTPTSHMMGVPVTPYPHSKCWRQRFLRGNRSRSSSTMAGGPQVFAPEPFNVPLEDL</sequence>
<dbReference type="AlphaFoldDB" id="A0A8J5D2J9"/>
<evidence type="ECO:0000313" key="3">
    <source>
        <dbReference type="Proteomes" id="UP000770661"/>
    </source>
</evidence>
<proteinExistence type="predicted"/>
<protein>
    <submittedName>
        <fullName evidence="2">Uncharacterized protein</fullName>
    </submittedName>
</protein>
<feature type="region of interest" description="Disordered" evidence="1">
    <location>
        <begin position="189"/>
        <end position="214"/>
    </location>
</feature>
<evidence type="ECO:0000313" key="2">
    <source>
        <dbReference type="EMBL" id="KAG0729391.1"/>
    </source>
</evidence>
<keyword evidence="3" id="KW-1185">Reference proteome</keyword>
<dbReference type="EMBL" id="JACEEZ010001249">
    <property type="protein sequence ID" value="KAG0729391.1"/>
    <property type="molecule type" value="Genomic_DNA"/>
</dbReference>